<dbReference type="InterPro" id="IPR007394">
    <property type="entry name" value="UPF0122"/>
</dbReference>
<gene>
    <name evidence="4" type="ORF">M972_111516</name>
</gene>
<dbReference type="PANTHER" id="PTHR40083:SF1">
    <property type="entry name" value="UPF0122 PROTEIN YLXM"/>
    <property type="match status" value="1"/>
</dbReference>
<evidence type="ECO:0000256" key="2">
    <source>
        <dbReference type="ARBA" id="ARBA00024764"/>
    </source>
</evidence>
<dbReference type="GeneID" id="35805810"/>
<dbReference type="InterPro" id="IPR013324">
    <property type="entry name" value="RNA_pol_sigma_r3/r4-like"/>
</dbReference>
<proteinExistence type="inferred from homology"/>
<dbReference type="InterPro" id="IPR036388">
    <property type="entry name" value="WH-like_DNA-bd_sf"/>
</dbReference>
<evidence type="ECO:0000256" key="1">
    <source>
        <dbReference type="ARBA" id="ARBA00008720"/>
    </source>
</evidence>
<dbReference type="HAMAP" id="MF_00245">
    <property type="entry name" value="UPF0122"/>
    <property type="match status" value="1"/>
</dbReference>
<dbReference type="RefSeq" id="WP_003516320.1">
    <property type="nucleotide sequence ID" value="NZ_CP013828.1"/>
</dbReference>
<dbReference type="SMR" id="A0AB36TFM8"/>
<comment type="function">
    <text evidence="2 3">Might take part in the signal recognition particle (SRP) pathway. This is inferred from the conservation of its genetic proximity to ftsY/ffh. May be a regulatory protein.</text>
</comment>
<evidence type="ECO:0000313" key="5">
    <source>
        <dbReference type="Proteomes" id="UP000223596"/>
    </source>
</evidence>
<dbReference type="Gene3D" id="1.10.10.10">
    <property type="entry name" value="Winged helix-like DNA-binding domain superfamily/Winged helix DNA-binding domain"/>
    <property type="match status" value="1"/>
</dbReference>
<reference evidence="4 5" key="1">
    <citation type="submission" date="2017-09" db="EMBL/GenBank/DDBJ databases">
        <title>Evaluation of Pacific Biosciences Sequencing Technology to Finishing C. thermocellum Genome Sequences.</title>
        <authorList>
            <person name="Brown S."/>
        </authorList>
    </citation>
    <scope>NUCLEOTIDE SEQUENCE [LARGE SCALE GENOMIC DNA]</scope>
    <source>
        <strain evidence="4 5">AD2</strain>
    </source>
</reference>
<comment type="similarity">
    <text evidence="1 3">Belongs to the UPF0122 family.</text>
</comment>
<dbReference type="NCBIfam" id="NF045758">
    <property type="entry name" value="YlxM"/>
    <property type="match status" value="1"/>
</dbReference>
<dbReference type="SUPFAM" id="SSF88659">
    <property type="entry name" value="Sigma3 and sigma4 domains of RNA polymerase sigma factors"/>
    <property type="match status" value="1"/>
</dbReference>
<protein>
    <recommendedName>
        <fullName evidence="3">UPF0122 protein M972_111516</fullName>
    </recommendedName>
</protein>
<evidence type="ECO:0000313" key="4">
    <source>
        <dbReference type="EMBL" id="PFH02729.1"/>
    </source>
</evidence>
<accession>A0AB36TFM8</accession>
<dbReference type="InterPro" id="IPR054831">
    <property type="entry name" value="UPF0122_fam_protein"/>
</dbReference>
<dbReference type="AlphaFoldDB" id="A0AB36TFM8"/>
<comment type="caution">
    <text evidence="4">The sequence shown here is derived from an EMBL/GenBank/DDBJ whole genome shotgun (WGS) entry which is preliminary data.</text>
</comment>
<name>A0AB36TFM8_ACETH</name>
<evidence type="ECO:0000256" key="3">
    <source>
        <dbReference type="HAMAP-Rule" id="MF_00245"/>
    </source>
</evidence>
<dbReference type="Pfam" id="PF04297">
    <property type="entry name" value="UPF0122"/>
    <property type="match status" value="1"/>
</dbReference>
<organism evidence="4 5">
    <name type="scientific">Acetivibrio thermocellus AD2</name>
    <dbReference type="NCBI Taxonomy" id="1138384"/>
    <lineage>
        <taxon>Bacteria</taxon>
        <taxon>Bacillati</taxon>
        <taxon>Bacillota</taxon>
        <taxon>Clostridia</taxon>
        <taxon>Eubacteriales</taxon>
        <taxon>Oscillospiraceae</taxon>
        <taxon>Acetivibrio</taxon>
    </lineage>
</organism>
<dbReference type="EMBL" id="PDBW01000001">
    <property type="protein sequence ID" value="PFH02729.1"/>
    <property type="molecule type" value="Genomic_DNA"/>
</dbReference>
<dbReference type="PANTHER" id="PTHR40083">
    <property type="entry name" value="UPF0122 PROTEIN CBO2450/CLC_2298"/>
    <property type="match status" value="1"/>
</dbReference>
<sequence length="117" mass="13717">MDKVYEAALLLDFYGQLLTKRQFEILDLYLNNDYSLGEIAEHLNISRQGVYDNIKRGRAMLDRMEEKLGLVHKFLQQKNRALEILKDIKSIDISSMSVEDAKILKRVEERIEEIVES</sequence>
<dbReference type="Proteomes" id="UP000223596">
    <property type="component" value="Unassembled WGS sequence"/>
</dbReference>